<accession>A0A7S4ALM3</accession>
<name>A0A7S4ALM3_9STRA</name>
<sequence length="100" mass="11611">MFSYSYCYIRLTPPVNNSWSSLCFHFICSYRRNITKASIMAEEPKVCSCFISCRRTVNKLLPVMVCEALLMFARTIRIGMTVEKLFRGVVACRSRDMSLF</sequence>
<organism evidence="1">
    <name type="scientific">Pseudo-nitzschia australis</name>
    <dbReference type="NCBI Taxonomy" id="44445"/>
    <lineage>
        <taxon>Eukaryota</taxon>
        <taxon>Sar</taxon>
        <taxon>Stramenopiles</taxon>
        <taxon>Ochrophyta</taxon>
        <taxon>Bacillariophyta</taxon>
        <taxon>Bacillariophyceae</taxon>
        <taxon>Bacillariophycidae</taxon>
        <taxon>Bacillariales</taxon>
        <taxon>Bacillariaceae</taxon>
        <taxon>Pseudo-nitzschia</taxon>
    </lineage>
</organism>
<protein>
    <submittedName>
        <fullName evidence="1">Uncharacterized protein</fullName>
    </submittedName>
</protein>
<dbReference type="AlphaFoldDB" id="A0A7S4ALM3"/>
<evidence type="ECO:0000313" key="1">
    <source>
        <dbReference type="EMBL" id="CAE0719055.1"/>
    </source>
</evidence>
<proteinExistence type="predicted"/>
<dbReference type="EMBL" id="HBIX01016316">
    <property type="protein sequence ID" value="CAE0719055.1"/>
    <property type="molecule type" value="Transcribed_RNA"/>
</dbReference>
<reference evidence="1" key="1">
    <citation type="submission" date="2021-01" db="EMBL/GenBank/DDBJ databases">
        <authorList>
            <person name="Corre E."/>
            <person name="Pelletier E."/>
            <person name="Niang G."/>
            <person name="Scheremetjew M."/>
            <person name="Finn R."/>
            <person name="Kale V."/>
            <person name="Holt S."/>
            <person name="Cochrane G."/>
            <person name="Meng A."/>
            <person name="Brown T."/>
            <person name="Cohen L."/>
        </authorList>
    </citation>
    <scope>NUCLEOTIDE SEQUENCE</scope>
    <source>
        <strain evidence="1">10249 10 AB</strain>
    </source>
</reference>
<gene>
    <name evidence="1" type="ORF">PAUS00366_LOCUS11809</name>
</gene>